<dbReference type="InterPro" id="IPR013549">
    <property type="entry name" value="DUF1731"/>
</dbReference>
<dbReference type="Gene3D" id="3.40.50.720">
    <property type="entry name" value="NAD(P)-binding Rossmann-like Domain"/>
    <property type="match status" value="1"/>
</dbReference>
<dbReference type="PANTHER" id="PTHR11092">
    <property type="entry name" value="SUGAR NUCLEOTIDE EPIMERASE RELATED"/>
    <property type="match status" value="1"/>
</dbReference>
<keyword evidence="5" id="KW-1185">Reference proteome</keyword>
<organism evidence="4 5">
    <name type="scientific">Arcicella rigui</name>
    <dbReference type="NCBI Taxonomy" id="797020"/>
    <lineage>
        <taxon>Bacteria</taxon>
        <taxon>Pseudomonadati</taxon>
        <taxon>Bacteroidota</taxon>
        <taxon>Cytophagia</taxon>
        <taxon>Cytophagales</taxon>
        <taxon>Flectobacillaceae</taxon>
        <taxon>Arcicella</taxon>
    </lineage>
</organism>
<dbReference type="InterPro" id="IPR010099">
    <property type="entry name" value="SDR39U1"/>
</dbReference>
<dbReference type="Pfam" id="PF01370">
    <property type="entry name" value="Epimerase"/>
    <property type="match status" value="1"/>
</dbReference>
<proteinExistence type="inferred from homology"/>
<dbReference type="Pfam" id="PF08338">
    <property type="entry name" value="DUF1731"/>
    <property type="match status" value="1"/>
</dbReference>
<evidence type="ECO:0000256" key="1">
    <source>
        <dbReference type="ARBA" id="ARBA00009353"/>
    </source>
</evidence>
<name>A0ABU5QD38_9BACT</name>
<evidence type="ECO:0000259" key="3">
    <source>
        <dbReference type="Pfam" id="PF08338"/>
    </source>
</evidence>
<dbReference type="NCBIfam" id="TIGR01777">
    <property type="entry name" value="yfcH"/>
    <property type="match status" value="1"/>
</dbReference>
<sequence length="301" mass="33156">MNVLITGGSGLVGTRLTQILLANGFTVSHLSRKPTNTTGKVKIYHWDIENGIIDEKALLEADYLVHLAGAGIADEKWTEERKKEIIDSRTKSLRLITASLQTLPHKIQAFTSASGIGFYGADTGEEHISEQYTAGDDFVAECCTQWEAVADEIQNLGIRTSKLRIGIVLSTKGGALPKILLPVRFGVGAALGTGKQYQSWIHIDDLCELFIKSLTDESMNGVYNAVAPKPVTNYELTKTSAEILKRPFFMPNVPAWTLKLVFGEMSIIVLGGNYILNQRISLETDFQYQYSTVKKALESLL</sequence>
<gene>
    <name evidence="4" type="ORF">VB248_16545</name>
</gene>
<dbReference type="Proteomes" id="UP001302949">
    <property type="component" value="Unassembled WGS sequence"/>
</dbReference>
<feature type="domain" description="DUF1731" evidence="3">
    <location>
        <begin position="253"/>
        <end position="300"/>
    </location>
</feature>
<dbReference type="SUPFAM" id="SSF51735">
    <property type="entry name" value="NAD(P)-binding Rossmann-fold domains"/>
    <property type="match status" value="1"/>
</dbReference>
<comment type="similarity">
    <text evidence="1">Belongs to the NAD(P)-dependent epimerase/dehydratase family. SDR39U1 subfamily.</text>
</comment>
<dbReference type="InterPro" id="IPR036291">
    <property type="entry name" value="NAD(P)-bd_dom_sf"/>
</dbReference>
<evidence type="ECO:0000259" key="2">
    <source>
        <dbReference type="Pfam" id="PF01370"/>
    </source>
</evidence>
<dbReference type="PANTHER" id="PTHR11092:SF0">
    <property type="entry name" value="EPIMERASE FAMILY PROTEIN SDR39U1"/>
    <property type="match status" value="1"/>
</dbReference>
<protein>
    <submittedName>
        <fullName evidence="4">TIGR01777 family oxidoreductase</fullName>
    </submittedName>
</protein>
<accession>A0ABU5QD38</accession>
<dbReference type="EMBL" id="JAYFUM010000020">
    <property type="protein sequence ID" value="MEA5140761.1"/>
    <property type="molecule type" value="Genomic_DNA"/>
</dbReference>
<evidence type="ECO:0000313" key="4">
    <source>
        <dbReference type="EMBL" id="MEA5140761.1"/>
    </source>
</evidence>
<comment type="caution">
    <text evidence="4">The sequence shown here is derived from an EMBL/GenBank/DDBJ whole genome shotgun (WGS) entry which is preliminary data.</text>
</comment>
<dbReference type="RefSeq" id="WP_323297916.1">
    <property type="nucleotide sequence ID" value="NZ_JAYFUM010000020.1"/>
</dbReference>
<dbReference type="InterPro" id="IPR001509">
    <property type="entry name" value="Epimerase_deHydtase"/>
</dbReference>
<reference evidence="4 5" key="1">
    <citation type="submission" date="2023-12" db="EMBL/GenBank/DDBJ databases">
        <title>Novel species of the genus Arcicella isolated from rivers.</title>
        <authorList>
            <person name="Lu H."/>
        </authorList>
    </citation>
    <scope>NUCLEOTIDE SEQUENCE [LARGE SCALE GENOMIC DNA]</scope>
    <source>
        <strain evidence="4 5">KCTC 23307</strain>
    </source>
</reference>
<evidence type="ECO:0000313" key="5">
    <source>
        <dbReference type="Proteomes" id="UP001302949"/>
    </source>
</evidence>
<feature type="domain" description="NAD-dependent epimerase/dehydratase" evidence="2">
    <location>
        <begin position="3"/>
        <end position="224"/>
    </location>
</feature>